<accession>A0A1Y1ZB36</accession>
<sequence>MHAYYYDTNSQADPREAHQLNPNQPVSLETLKEAGVLYWRLAGEEGRQQLEKIAEERQYKNRDVVTISPDKLPNYEEKIKMFFEEHLHEDEEIRYILEGSGYFDIRDTSDKWIRIAMEAGDMIVLPAGIYHRFCSDTKDFIVAMRLFQEEPKWTAINRPAEDNPYRMSYLKSIQI</sequence>
<comment type="pathway">
    <text evidence="12">Amino-acid biosynthesis; L-methionine biosynthesis via salvage pathway; L-methionine from S-methyl-5-thio-alpha-D-ribose 1-phosphate: step 5/6.</text>
</comment>
<dbReference type="InterPro" id="IPR014710">
    <property type="entry name" value="RmlC-like_jellyroll"/>
</dbReference>
<dbReference type="EC" id="1.13.11.53" evidence="12"/>
<dbReference type="GO" id="GO:0010308">
    <property type="term" value="F:acireductone dioxygenase (Ni2+-requiring) activity"/>
    <property type="evidence" value="ECO:0007669"/>
    <property type="project" value="UniProtKB-UniRule"/>
</dbReference>
<feature type="binding site" evidence="12">
    <location>
        <position position="131"/>
    </location>
    <ligand>
        <name>Ni(2+)</name>
        <dbReference type="ChEBI" id="CHEBI:49786"/>
        <note>for nickel-dependent acireductone dioxygenase activity</note>
    </ligand>
</feature>
<dbReference type="GO" id="GO:0005737">
    <property type="term" value="C:cytoplasm"/>
    <property type="evidence" value="ECO:0007669"/>
    <property type="project" value="UniProtKB-SubCell"/>
</dbReference>
<dbReference type="PANTHER" id="PTHR23418:SF0">
    <property type="entry name" value="ACIREDUCTONE DIOXYGENASE"/>
    <property type="match status" value="1"/>
</dbReference>
<evidence type="ECO:0000313" key="15">
    <source>
        <dbReference type="Proteomes" id="UP000193498"/>
    </source>
</evidence>
<keyword evidence="6 12" id="KW-0479">Metal-binding</keyword>
<feature type="region of interest" description="Disordered" evidence="13">
    <location>
        <begin position="1"/>
        <end position="21"/>
    </location>
</feature>
<keyword evidence="15" id="KW-1185">Reference proteome</keyword>
<keyword evidence="7 12" id="KW-0223">Dioxygenase</keyword>
<dbReference type="Gene3D" id="2.60.120.10">
    <property type="entry name" value="Jelly Rolls"/>
    <property type="match status" value="1"/>
</dbReference>
<feature type="binding site" evidence="12">
    <location>
        <position position="131"/>
    </location>
    <ligand>
        <name>Fe(2+)</name>
        <dbReference type="ChEBI" id="CHEBI:29033"/>
        <note>for iron-dependent acireductone dioxygenase activity</note>
    </ligand>
</feature>
<evidence type="ECO:0000256" key="8">
    <source>
        <dbReference type="ARBA" id="ARBA00023002"/>
    </source>
</evidence>
<name>A0A1Y1ZB36_9FUNG</name>
<reference evidence="14 15" key="1">
    <citation type="submission" date="2016-07" db="EMBL/GenBank/DDBJ databases">
        <title>Pervasive Adenine N6-methylation of Active Genes in Fungi.</title>
        <authorList>
            <consortium name="DOE Joint Genome Institute"/>
            <person name="Mondo S.J."/>
            <person name="Dannebaum R.O."/>
            <person name="Kuo R.C."/>
            <person name="Labutti K."/>
            <person name="Haridas S."/>
            <person name="Kuo A."/>
            <person name="Salamov A."/>
            <person name="Ahrendt S.R."/>
            <person name="Lipzen A."/>
            <person name="Sullivan W."/>
            <person name="Andreopoulos W.B."/>
            <person name="Clum A."/>
            <person name="Lindquist E."/>
            <person name="Daum C."/>
            <person name="Ramamoorthy G.K."/>
            <person name="Gryganskyi A."/>
            <person name="Culley D."/>
            <person name="Magnuson J.K."/>
            <person name="James T.Y."/>
            <person name="O'Malley M.A."/>
            <person name="Stajich J.E."/>
            <person name="Spatafora J.W."/>
            <person name="Visel A."/>
            <person name="Grigoriev I.V."/>
        </authorList>
    </citation>
    <scope>NUCLEOTIDE SEQUENCE [LARGE SCALE GENOMIC DNA]</scope>
    <source>
        <strain evidence="14 15">CBS 931.73</strain>
    </source>
</reference>
<dbReference type="GO" id="GO:0019509">
    <property type="term" value="P:L-methionine salvage from methylthioadenosine"/>
    <property type="evidence" value="ECO:0007669"/>
    <property type="project" value="UniProtKB-UniRule"/>
</dbReference>
<evidence type="ECO:0000313" key="14">
    <source>
        <dbReference type="EMBL" id="ORY07491.1"/>
    </source>
</evidence>
<dbReference type="HAMAP" id="MF_03154">
    <property type="entry name" value="Salvage_MtnD_euk"/>
    <property type="match status" value="1"/>
</dbReference>
<evidence type="ECO:0000256" key="3">
    <source>
        <dbReference type="ARBA" id="ARBA00022490"/>
    </source>
</evidence>
<dbReference type="Proteomes" id="UP000193498">
    <property type="component" value="Unassembled WGS sequence"/>
</dbReference>
<dbReference type="SUPFAM" id="SSF51182">
    <property type="entry name" value="RmlC-like cupins"/>
    <property type="match status" value="1"/>
</dbReference>
<dbReference type="InterPro" id="IPR011051">
    <property type="entry name" value="RmlC_Cupin_sf"/>
</dbReference>
<gene>
    <name evidence="12" type="primary">ADI1</name>
    <name evidence="14" type="ORF">K493DRAFT_322339</name>
</gene>
<dbReference type="GO" id="GO:0016151">
    <property type="term" value="F:nickel cation binding"/>
    <property type="evidence" value="ECO:0007669"/>
    <property type="project" value="UniProtKB-UniRule"/>
</dbReference>
<comment type="catalytic activity">
    <reaction evidence="12">
        <text>1,2-dihydroxy-5-(methylsulfanyl)pent-1-en-3-one + O2 = 3-(methylsulfanyl)propanoate + CO + formate + 2 H(+)</text>
        <dbReference type="Rhea" id="RHEA:14161"/>
        <dbReference type="ChEBI" id="CHEBI:15378"/>
        <dbReference type="ChEBI" id="CHEBI:15379"/>
        <dbReference type="ChEBI" id="CHEBI:15740"/>
        <dbReference type="ChEBI" id="CHEBI:17245"/>
        <dbReference type="ChEBI" id="CHEBI:49016"/>
        <dbReference type="ChEBI" id="CHEBI:49252"/>
        <dbReference type="EC" id="1.13.11.53"/>
    </reaction>
</comment>
<feature type="binding site" evidence="12">
    <location>
        <position position="88"/>
    </location>
    <ligand>
        <name>Fe(2+)</name>
        <dbReference type="ChEBI" id="CHEBI:29033"/>
        <note>for iron-dependent acireductone dioxygenase activity</note>
    </ligand>
</feature>
<dbReference type="EMBL" id="MCFE01000008">
    <property type="protein sequence ID" value="ORY07491.1"/>
    <property type="molecule type" value="Genomic_DNA"/>
</dbReference>
<dbReference type="OrthoDB" id="1867259at2759"/>
<dbReference type="InParanoid" id="A0A1Y1ZB36"/>
<keyword evidence="11 12" id="KW-0539">Nucleus</keyword>
<comment type="catalytic activity">
    <reaction evidence="1 12">
        <text>1,2-dihydroxy-5-(methylsulfanyl)pent-1-en-3-one + O2 = 4-methylsulfanyl-2-oxobutanoate + formate + 2 H(+)</text>
        <dbReference type="Rhea" id="RHEA:24504"/>
        <dbReference type="ChEBI" id="CHEBI:15378"/>
        <dbReference type="ChEBI" id="CHEBI:15379"/>
        <dbReference type="ChEBI" id="CHEBI:15740"/>
        <dbReference type="ChEBI" id="CHEBI:16723"/>
        <dbReference type="ChEBI" id="CHEBI:49252"/>
        <dbReference type="EC" id="1.13.11.54"/>
    </reaction>
</comment>
<dbReference type="GO" id="GO:0010309">
    <property type="term" value="F:acireductone dioxygenase [iron(II)-requiring] activity"/>
    <property type="evidence" value="ECO:0007669"/>
    <property type="project" value="UniProtKB-UniRule"/>
</dbReference>
<organism evidence="14 15">
    <name type="scientific">Basidiobolus meristosporus CBS 931.73</name>
    <dbReference type="NCBI Taxonomy" id="1314790"/>
    <lineage>
        <taxon>Eukaryota</taxon>
        <taxon>Fungi</taxon>
        <taxon>Fungi incertae sedis</taxon>
        <taxon>Zoopagomycota</taxon>
        <taxon>Entomophthoromycotina</taxon>
        <taxon>Basidiobolomycetes</taxon>
        <taxon>Basidiobolales</taxon>
        <taxon>Basidiobolaceae</taxon>
        <taxon>Basidiobolus</taxon>
    </lineage>
</organism>
<dbReference type="FunFam" id="2.60.120.10:FF:000031">
    <property type="entry name" value="1,2-dihydroxy-3-keto-5-methylthiopentene dioxygenase"/>
    <property type="match status" value="1"/>
</dbReference>
<keyword evidence="10 12" id="KW-0486">Methionine biosynthesis</keyword>
<comment type="cofactor">
    <cofactor evidence="12">
        <name>Fe(2+)</name>
        <dbReference type="ChEBI" id="CHEBI:29033"/>
    </cofactor>
    <cofactor evidence="12">
        <name>Ni(2+)</name>
        <dbReference type="ChEBI" id="CHEBI:49786"/>
    </cofactor>
    <text evidence="12">Binds either 1 Fe or Ni cation per monomer. Iron-binding promotes an acireductone dioxygenase reaction producing 2-keto-4-methylthiobutyrate, while nickel-binding promotes an acireductone dioxygenase reaction producing 3-(methylsulfanyl)propanoate.</text>
</comment>
<evidence type="ECO:0000256" key="11">
    <source>
        <dbReference type="ARBA" id="ARBA00023242"/>
    </source>
</evidence>
<keyword evidence="5 12" id="KW-0028">Amino-acid biosynthesis</keyword>
<dbReference type="CDD" id="cd02232">
    <property type="entry name" value="cupin_ARD"/>
    <property type="match status" value="1"/>
</dbReference>
<proteinExistence type="inferred from homology"/>
<keyword evidence="9 12" id="KW-0408">Iron</keyword>
<keyword evidence="3 12" id="KW-0963">Cytoplasm</keyword>
<feature type="binding site" evidence="12">
    <location>
        <position position="92"/>
    </location>
    <ligand>
        <name>Fe(2+)</name>
        <dbReference type="ChEBI" id="CHEBI:29033"/>
        <note>for iron-dependent acireductone dioxygenase activity</note>
    </ligand>
</feature>
<evidence type="ECO:0000256" key="13">
    <source>
        <dbReference type="SAM" id="MobiDB-lite"/>
    </source>
</evidence>
<dbReference type="PANTHER" id="PTHR23418">
    <property type="entry name" value="ACIREDUCTONE DIOXYGENASE"/>
    <property type="match status" value="1"/>
</dbReference>
<evidence type="ECO:0000256" key="9">
    <source>
        <dbReference type="ARBA" id="ARBA00023004"/>
    </source>
</evidence>
<evidence type="ECO:0000256" key="5">
    <source>
        <dbReference type="ARBA" id="ARBA00022605"/>
    </source>
</evidence>
<dbReference type="UniPathway" id="UPA00904">
    <property type="reaction ID" value="UER00878"/>
</dbReference>
<comment type="subcellular location">
    <subcellularLocation>
        <location evidence="2">Cell membrane</location>
        <topology evidence="2">Peripheral membrane protein</topology>
        <orientation evidence="2">Cytoplasmic side</orientation>
    </subcellularLocation>
    <subcellularLocation>
        <location evidence="12">Cytoplasm</location>
    </subcellularLocation>
    <subcellularLocation>
        <location evidence="12">Nucleus</location>
    </subcellularLocation>
</comment>
<dbReference type="FunCoup" id="A0A1Y1ZB36">
    <property type="interactions" value="170"/>
</dbReference>
<evidence type="ECO:0000256" key="4">
    <source>
        <dbReference type="ARBA" id="ARBA00022596"/>
    </source>
</evidence>
<evidence type="ECO:0000256" key="7">
    <source>
        <dbReference type="ARBA" id="ARBA00022964"/>
    </source>
</evidence>
<evidence type="ECO:0000256" key="12">
    <source>
        <dbReference type="HAMAP-Rule" id="MF_03154"/>
    </source>
</evidence>
<evidence type="ECO:0000256" key="10">
    <source>
        <dbReference type="ARBA" id="ARBA00023167"/>
    </source>
</evidence>
<comment type="function">
    <text evidence="12">Catalyzes 2 different reactions between oxygen and the acireductone 1,2-dihydroxy-3-keto-5-methylthiopentene (DHK-MTPene) depending upon the metal bound in the active site. Fe-containing acireductone dioxygenase (Fe-ARD) produces formate and 2-keto-4-methylthiobutyrate (KMTB), the alpha-ketoacid precursor of methionine in the methionine recycle pathway. Ni-containing acireductone dioxygenase (Ni-ARD) produces methylthiopropionate, carbon monoxide and formate, and does not lie on the methionine recycle pathway.</text>
</comment>
<comment type="similarity">
    <text evidence="12">Belongs to the acireductone dioxygenase (ARD) family.</text>
</comment>
<dbReference type="GO" id="GO:0005506">
    <property type="term" value="F:iron ion binding"/>
    <property type="evidence" value="ECO:0007669"/>
    <property type="project" value="UniProtKB-UniRule"/>
</dbReference>
<evidence type="ECO:0000256" key="2">
    <source>
        <dbReference type="ARBA" id="ARBA00004413"/>
    </source>
</evidence>
<dbReference type="Pfam" id="PF03079">
    <property type="entry name" value="ARD"/>
    <property type="match status" value="1"/>
</dbReference>
<feature type="binding site" evidence="12">
    <location>
        <position position="86"/>
    </location>
    <ligand>
        <name>Ni(2+)</name>
        <dbReference type="ChEBI" id="CHEBI:49786"/>
        <note>for nickel-dependent acireductone dioxygenase activity</note>
    </ligand>
</feature>
<comment type="caution">
    <text evidence="14">The sequence shown here is derived from an EMBL/GenBank/DDBJ whole genome shotgun (WGS) entry which is preliminary data.</text>
</comment>
<keyword evidence="8 12" id="KW-0560">Oxidoreductase</keyword>
<dbReference type="GO" id="GO:0005886">
    <property type="term" value="C:plasma membrane"/>
    <property type="evidence" value="ECO:0007669"/>
    <property type="project" value="UniProtKB-SubCell"/>
</dbReference>
<evidence type="ECO:0000256" key="6">
    <source>
        <dbReference type="ARBA" id="ARBA00022723"/>
    </source>
</evidence>
<dbReference type="GO" id="GO:0005634">
    <property type="term" value="C:nucleus"/>
    <property type="evidence" value="ECO:0007669"/>
    <property type="project" value="UniProtKB-SubCell"/>
</dbReference>
<protein>
    <recommendedName>
        <fullName evidence="12">Acireductone dioxygenase</fullName>
    </recommendedName>
    <alternativeName>
        <fullName evidence="12">Acireductone dioxygenase (Fe(2+)-requiring)</fullName>
        <shortName evidence="12">ARD'</shortName>
        <shortName evidence="12">Fe-ARD</shortName>
        <ecNumber evidence="12">1.13.11.54</ecNumber>
    </alternativeName>
    <alternativeName>
        <fullName evidence="12">Acireductone dioxygenase (Ni(2+)-requiring)</fullName>
        <shortName evidence="12">ARD</shortName>
        <shortName evidence="12">Ni-ARD</shortName>
        <ecNumber evidence="12">1.13.11.53</ecNumber>
    </alternativeName>
</protein>
<dbReference type="STRING" id="1314790.A0A1Y1ZB36"/>
<feature type="binding site" evidence="12">
    <location>
        <position position="86"/>
    </location>
    <ligand>
        <name>Fe(2+)</name>
        <dbReference type="ChEBI" id="CHEBI:29033"/>
        <note>for iron-dependent acireductone dioxygenase activity</note>
    </ligand>
</feature>
<dbReference type="EC" id="1.13.11.54" evidence="12"/>
<dbReference type="AlphaFoldDB" id="A0A1Y1ZB36"/>
<dbReference type="InterPro" id="IPR004313">
    <property type="entry name" value="ARD"/>
</dbReference>
<feature type="binding site" evidence="12">
    <location>
        <position position="92"/>
    </location>
    <ligand>
        <name>Ni(2+)</name>
        <dbReference type="ChEBI" id="CHEBI:49786"/>
        <note>for nickel-dependent acireductone dioxygenase activity</note>
    </ligand>
</feature>
<feature type="binding site" evidence="12">
    <location>
        <position position="88"/>
    </location>
    <ligand>
        <name>Ni(2+)</name>
        <dbReference type="ChEBI" id="CHEBI:49786"/>
        <note>for nickel-dependent acireductone dioxygenase activity</note>
    </ligand>
</feature>
<evidence type="ECO:0000256" key="1">
    <source>
        <dbReference type="ARBA" id="ARBA00000428"/>
    </source>
</evidence>
<keyword evidence="4 12" id="KW-0533">Nickel</keyword>
<dbReference type="InterPro" id="IPR027496">
    <property type="entry name" value="ARD_euk"/>
</dbReference>